<proteinExistence type="inferred from homology"/>
<evidence type="ECO:0000256" key="6">
    <source>
        <dbReference type="ARBA" id="ARBA00023242"/>
    </source>
</evidence>
<dbReference type="GO" id="GO:0046983">
    <property type="term" value="F:protein dimerization activity"/>
    <property type="evidence" value="ECO:0007669"/>
    <property type="project" value="InterPro"/>
</dbReference>
<dbReference type="CDD" id="cd11397">
    <property type="entry name" value="bHLHzip_MITF_like"/>
    <property type="match status" value="1"/>
</dbReference>
<feature type="domain" description="BHLH" evidence="9">
    <location>
        <begin position="393"/>
        <end position="446"/>
    </location>
</feature>
<evidence type="ECO:0000256" key="8">
    <source>
        <dbReference type="SAM" id="MobiDB-lite"/>
    </source>
</evidence>
<feature type="region of interest" description="Disordered" evidence="8">
    <location>
        <begin position="239"/>
        <end position="282"/>
    </location>
</feature>
<dbReference type="EMBL" id="KB296320">
    <property type="protein sequence ID" value="ELU11900.1"/>
    <property type="molecule type" value="Genomic_DNA"/>
</dbReference>
<name>R7V815_CAPTE</name>
<dbReference type="Gene3D" id="4.10.280.10">
    <property type="entry name" value="Helix-loop-helix DNA-binding domain"/>
    <property type="match status" value="1"/>
</dbReference>
<dbReference type="Pfam" id="PF00010">
    <property type="entry name" value="HLH"/>
    <property type="match status" value="1"/>
</dbReference>
<evidence type="ECO:0000313" key="11">
    <source>
        <dbReference type="EnsemblMetazoa" id="CapteP221269"/>
    </source>
</evidence>
<keyword evidence="6" id="KW-0539">Nucleus</keyword>
<sequence>MADANCMEYYAATPEERMYSPYSADTHYDCDYQRTLDYSAAAASSCVYEGGFRYEDYSYNPSDAYYGLACWWSRIADQSQDVAPSVATKTALSTSVPGYRFNLRQQLQREQVMSEQQKQPPSQLCFTTLNAPKAGNAAAVAIKVPAGSVNKTPTVRVLKVIGERGVHVENMNVLSRLPFCMKLETFRFCSLDMIGVESNPVAGCQVQTRLQNPTKYHVQQMQHYLPSSSSEGNIAAATVQSLPSERRTSSSHRPSTSQQLAGSAPLNADPDSPLSMGMSSAATSVSEMDDILGDIMSLESVDPSLDPDLSLVDPSVPTISQTLPQSTTYFENVYDGSYDQSGGGLSDDQSSSSCPADPTQTPGRPYKGGRRREEEPPGFLSEEQVHQWAKERQKKDNHNQIERRRRFNINDRIKELGTMLPKNVDPDMRHNKGTILKASCDYIRRLRKHQERLQSVEDEKRRMESNNRKMILRIQELEMLLRSHGISHPAIDNSHASSSELLTNAMIQGHPEVKPEVKQEGLNEVFLNSGQQAGGSLAEELLDDGPAVTGMDHMLSDFIMDGSTVSMDDVMQ</sequence>
<keyword evidence="4" id="KW-0238">DNA-binding</keyword>
<dbReference type="Proteomes" id="UP000014760">
    <property type="component" value="Unassembled WGS sequence"/>
</dbReference>
<evidence type="ECO:0000259" key="9">
    <source>
        <dbReference type="PROSITE" id="PS50888"/>
    </source>
</evidence>
<evidence type="ECO:0000313" key="10">
    <source>
        <dbReference type="EMBL" id="ELU11900.1"/>
    </source>
</evidence>
<feature type="compositionally biased region" description="Low complexity" evidence="8">
    <location>
        <begin position="334"/>
        <end position="353"/>
    </location>
</feature>
<gene>
    <name evidence="10" type="ORF">CAPTEDRAFT_221269</name>
</gene>
<dbReference type="InterPro" id="IPR011598">
    <property type="entry name" value="bHLH_dom"/>
</dbReference>
<reference evidence="10 12" key="2">
    <citation type="journal article" date="2013" name="Nature">
        <title>Insights into bilaterian evolution from three spiralian genomes.</title>
        <authorList>
            <person name="Simakov O."/>
            <person name="Marletaz F."/>
            <person name="Cho S.J."/>
            <person name="Edsinger-Gonzales E."/>
            <person name="Havlak P."/>
            <person name="Hellsten U."/>
            <person name="Kuo D.H."/>
            <person name="Larsson T."/>
            <person name="Lv J."/>
            <person name="Arendt D."/>
            <person name="Savage R."/>
            <person name="Osoegawa K."/>
            <person name="de Jong P."/>
            <person name="Grimwood J."/>
            <person name="Chapman J.A."/>
            <person name="Shapiro H."/>
            <person name="Aerts A."/>
            <person name="Otillar R.P."/>
            <person name="Terry A.Y."/>
            <person name="Boore J.L."/>
            <person name="Grigoriev I.V."/>
            <person name="Lindberg D.R."/>
            <person name="Seaver E.C."/>
            <person name="Weisblat D.A."/>
            <person name="Putnam N.H."/>
            <person name="Rokhsar D.S."/>
        </authorList>
    </citation>
    <scope>NUCLEOTIDE SEQUENCE</scope>
    <source>
        <strain evidence="10 12">I ESC-2004</strain>
    </source>
</reference>
<accession>R7V815</accession>
<keyword evidence="12" id="KW-1185">Reference proteome</keyword>
<evidence type="ECO:0000256" key="7">
    <source>
        <dbReference type="SAM" id="Coils"/>
    </source>
</evidence>
<comment type="subcellular location">
    <subcellularLocation>
        <location evidence="1">Nucleus</location>
    </subcellularLocation>
</comment>
<keyword evidence="3" id="KW-0805">Transcription regulation</keyword>
<feature type="coiled-coil region" evidence="7">
    <location>
        <begin position="446"/>
        <end position="480"/>
    </location>
</feature>
<protein>
    <recommendedName>
        <fullName evidence="9">BHLH domain-containing protein</fullName>
    </recommendedName>
</protein>
<dbReference type="PROSITE" id="PS50888">
    <property type="entry name" value="BHLH"/>
    <property type="match status" value="1"/>
</dbReference>
<dbReference type="AlphaFoldDB" id="R7V815"/>
<dbReference type="EMBL" id="AMQN01005579">
    <property type="status" value="NOT_ANNOTATED_CDS"/>
    <property type="molecule type" value="Genomic_DNA"/>
</dbReference>
<dbReference type="FunCoup" id="R7V815">
    <property type="interactions" value="233"/>
</dbReference>
<evidence type="ECO:0000256" key="3">
    <source>
        <dbReference type="ARBA" id="ARBA00023015"/>
    </source>
</evidence>
<keyword evidence="7" id="KW-0175">Coiled coil</keyword>
<dbReference type="OrthoDB" id="6242697at2759"/>
<dbReference type="GO" id="GO:0005634">
    <property type="term" value="C:nucleus"/>
    <property type="evidence" value="ECO:0007669"/>
    <property type="project" value="UniProtKB-SubCell"/>
</dbReference>
<reference evidence="11" key="3">
    <citation type="submission" date="2015-06" db="UniProtKB">
        <authorList>
            <consortium name="EnsemblMetazoa"/>
        </authorList>
    </citation>
    <scope>IDENTIFICATION</scope>
</reference>
<dbReference type="PANTHER" id="PTHR45776">
    <property type="entry name" value="MIP04163P"/>
    <property type="match status" value="1"/>
</dbReference>
<reference evidence="12" key="1">
    <citation type="submission" date="2012-12" db="EMBL/GenBank/DDBJ databases">
        <authorList>
            <person name="Hellsten U."/>
            <person name="Grimwood J."/>
            <person name="Chapman J.A."/>
            <person name="Shapiro H."/>
            <person name="Aerts A."/>
            <person name="Otillar R.P."/>
            <person name="Terry A.Y."/>
            <person name="Boore J.L."/>
            <person name="Simakov O."/>
            <person name="Marletaz F."/>
            <person name="Cho S.-J."/>
            <person name="Edsinger-Gonzales E."/>
            <person name="Havlak P."/>
            <person name="Kuo D.-H."/>
            <person name="Larsson T."/>
            <person name="Lv J."/>
            <person name="Arendt D."/>
            <person name="Savage R."/>
            <person name="Osoegawa K."/>
            <person name="de Jong P."/>
            <person name="Lindberg D.R."/>
            <person name="Seaver E.C."/>
            <person name="Weisblat D.A."/>
            <person name="Putnam N.H."/>
            <person name="Grigoriev I.V."/>
            <person name="Rokhsar D.S."/>
        </authorList>
    </citation>
    <scope>NUCLEOTIDE SEQUENCE</scope>
    <source>
        <strain evidence="12">I ESC-2004</strain>
    </source>
</reference>
<evidence type="ECO:0000256" key="1">
    <source>
        <dbReference type="ARBA" id="ARBA00004123"/>
    </source>
</evidence>
<comment type="similarity">
    <text evidence="2">Belongs to the MiT/TFE family.</text>
</comment>
<dbReference type="Pfam" id="PF15951">
    <property type="entry name" value="MITF_TFEB_C_3_N"/>
    <property type="match status" value="1"/>
</dbReference>
<dbReference type="PANTHER" id="PTHR45776:SF2">
    <property type="entry name" value="MIP04163P"/>
    <property type="match status" value="1"/>
</dbReference>
<dbReference type="GO" id="GO:0000981">
    <property type="term" value="F:DNA-binding transcription factor activity, RNA polymerase II-specific"/>
    <property type="evidence" value="ECO:0007669"/>
    <property type="project" value="TreeGrafter"/>
</dbReference>
<keyword evidence="5" id="KW-0804">Transcription</keyword>
<dbReference type="HOGENOM" id="CLU_476708_0_0_1"/>
<dbReference type="GO" id="GO:0000978">
    <property type="term" value="F:RNA polymerase II cis-regulatory region sequence-specific DNA binding"/>
    <property type="evidence" value="ECO:0007669"/>
    <property type="project" value="TreeGrafter"/>
</dbReference>
<evidence type="ECO:0000256" key="5">
    <source>
        <dbReference type="ARBA" id="ARBA00023163"/>
    </source>
</evidence>
<dbReference type="InterPro" id="IPR031867">
    <property type="entry name" value="MiT/TFE_N"/>
</dbReference>
<dbReference type="STRING" id="283909.R7V815"/>
<dbReference type="SMART" id="SM00353">
    <property type="entry name" value="HLH"/>
    <property type="match status" value="1"/>
</dbReference>
<dbReference type="EMBL" id="AMQN01005578">
    <property type="status" value="NOT_ANNOTATED_CDS"/>
    <property type="molecule type" value="Genomic_DNA"/>
</dbReference>
<feature type="region of interest" description="Disordered" evidence="8">
    <location>
        <begin position="333"/>
        <end position="384"/>
    </location>
</feature>
<dbReference type="InterPro" id="IPR036638">
    <property type="entry name" value="HLH_DNA-bd_sf"/>
</dbReference>
<dbReference type="EnsemblMetazoa" id="CapteT221269">
    <property type="protein sequence ID" value="CapteP221269"/>
    <property type="gene ID" value="CapteG221269"/>
</dbReference>
<evidence type="ECO:0000256" key="4">
    <source>
        <dbReference type="ARBA" id="ARBA00023125"/>
    </source>
</evidence>
<evidence type="ECO:0000313" key="12">
    <source>
        <dbReference type="Proteomes" id="UP000014760"/>
    </source>
</evidence>
<organism evidence="10">
    <name type="scientific">Capitella teleta</name>
    <name type="common">Polychaete worm</name>
    <dbReference type="NCBI Taxonomy" id="283909"/>
    <lineage>
        <taxon>Eukaryota</taxon>
        <taxon>Metazoa</taxon>
        <taxon>Spiralia</taxon>
        <taxon>Lophotrochozoa</taxon>
        <taxon>Annelida</taxon>
        <taxon>Polychaeta</taxon>
        <taxon>Sedentaria</taxon>
        <taxon>Scolecida</taxon>
        <taxon>Capitellidae</taxon>
        <taxon>Capitella</taxon>
    </lineage>
</organism>
<dbReference type="SUPFAM" id="SSF47459">
    <property type="entry name" value="HLH, helix-loop-helix DNA-binding domain"/>
    <property type="match status" value="1"/>
</dbReference>
<dbReference type="OMA" id="GIPMANT"/>
<evidence type="ECO:0000256" key="2">
    <source>
        <dbReference type="ARBA" id="ARBA00008289"/>
    </source>
</evidence>